<dbReference type="Proteomes" id="UP000503540">
    <property type="component" value="Chromosome"/>
</dbReference>
<keyword evidence="1" id="KW-0489">Methyltransferase</keyword>
<dbReference type="Gene3D" id="3.40.50.150">
    <property type="entry name" value="Vaccinia Virus protein VP39"/>
    <property type="match status" value="1"/>
</dbReference>
<gene>
    <name evidence="1" type="ORF">F5544_15220</name>
</gene>
<dbReference type="SUPFAM" id="SSF53335">
    <property type="entry name" value="S-adenosyl-L-methionine-dependent methyltransferases"/>
    <property type="match status" value="1"/>
</dbReference>
<accession>A0A6G9YCY2</accession>
<proteinExistence type="predicted"/>
<keyword evidence="2" id="KW-1185">Reference proteome</keyword>
<evidence type="ECO:0000313" key="1">
    <source>
        <dbReference type="EMBL" id="QIS10927.1"/>
    </source>
</evidence>
<organism evidence="1 2">
    <name type="scientific">Nocardia arthritidis</name>
    <dbReference type="NCBI Taxonomy" id="228602"/>
    <lineage>
        <taxon>Bacteria</taxon>
        <taxon>Bacillati</taxon>
        <taxon>Actinomycetota</taxon>
        <taxon>Actinomycetes</taxon>
        <taxon>Mycobacteriales</taxon>
        <taxon>Nocardiaceae</taxon>
        <taxon>Nocardia</taxon>
    </lineage>
</organism>
<reference evidence="1 2" key="1">
    <citation type="journal article" date="2019" name="ACS Chem. Biol.">
        <title>Identification and Mobilization of a Cryptic Antibiotic Biosynthesis Gene Locus from a Human-Pathogenic Nocardia Isolate.</title>
        <authorList>
            <person name="Herisse M."/>
            <person name="Ishida K."/>
            <person name="Porter J.L."/>
            <person name="Howden B."/>
            <person name="Hertweck C."/>
            <person name="Stinear T.P."/>
            <person name="Pidot S.J."/>
        </authorList>
    </citation>
    <scope>NUCLEOTIDE SEQUENCE [LARGE SCALE GENOMIC DNA]</scope>
    <source>
        <strain evidence="1 2">AUSMDU00012717</strain>
    </source>
</reference>
<dbReference type="InterPro" id="IPR029063">
    <property type="entry name" value="SAM-dependent_MTases_sf"/>
</dbReference>
<dbReference type="CDD" id="cd02440">
    <property type="entry name" value="AdoMet_MTases"/>
    <property type="match status" value="1"/>
</dbReference>
<dbReference type="GO" id="GO:0008168">
    <property type="term" value="F:methyltransferase activity"/>
    <property type="evidence" value="ECO:0007669"/>
    <property type="project" value="UniProtKB-KW"/>
</dbReference>
<dbReference type="AlphaFoldDB" id="A0A6G9YCY2"/>
<dbReference type="KEGG" id="nah:F5544_15220"/>
<sequence length="290" mass="32833">MGAVRHLRRSRHHRPSVPARIENPLVQRLFTDWLDDMDWVREFYSTTGDWWAEADARITDRDRRRVRLLREYGAASGRILELGSGYGTTALATARAGYAVTAIEISDRADHTDISAPGPGSLTIHKADFYTVDLDGSFDSVCYWNGFGVGSDADQRRLFARLAGEWLRPNGKALIDVFNPFVWAAWDGDEEERKPDPAAGYRHELRELTQFDPVTCTAIDTWWEPADPERRISQRLRCYTPADFELLLSGTGLTLTAIVIGDRVLPPGPHPSLRALLHEEHEYLAVCRRS</sequence>
<keyword evidence="1" id="KW-0808">Transferase</keyword>
<dbReference type="GO" id="GO:0032259">
    <property type="term" value="P:methylation"/>
    <property type="evidence" value="ECO:0007669"/>
    <property type="project" value="UniProtKB-KW"/>
</dbReference>
<dbReference type="EMBL" id="CP046172">
    <property type="protein sequence ID" value="QIS10927.1"/>
    <property type="molecule type" value="Genomic_DNA"/>
</dbReference>
<protein>
    <submittedName>
        <fullName evidence="1">Methyltransferase domain-containing protein</fullName>
    </submittedName>
</protein>
<evidence type="ECO:0000313" key="2">
    <source>
        <dbReference type="Proteomes" id="UP000503540"/>
    </source>
</evidence>
<name>A0A6G9YCY2_9NOCA</name>
<dbReference type="Pfam" id="PF13489">
    <property type="entry name" value="Methyltransf_23"/>
    <property type="match status" value="1"/>
</dbReference>